<feature type="domain" description="Neurotransmitter-gated ion-channel ligand-binding" evidence="6">
    <location>
        <begin position="2"/>
        <end position="202"/>
    </location>
</feature>
<dbReference type="AlphaFoldDB" id="A0AA88YC19"/>
<keyword evidence="5" id="KW-0407">Ion channel</keyword>
<keyword evidence="9" id="KW-1185">Reference proteome</keyword>
<dbReference type="FunFam" id="2.70.170.10:FF:000028">
    <property type="entry name" value="AcetylCholine Receptor"/>
    <property type="match status" value="1"/>
</dbReference>
<reference evidence="8" key="1">
    <citation type="submission" date="2019-08" db="EMBL/GenBank/DDBJ databases">
        <title>The improved chromosome-level genome for the pearl oyster Pinctada fucata martensii using PacBio sequencing and Hi-C.</title>
        <authorList>
            <person name="Zheng Z."/>
        </authorList>
    </citation>
    <scope>NUCLEOTIDE SEQUENCE</scope>
    <source>
        <strain evidence="8">ZZ-2019</strain>
        <tissue evidence="8">Adductor muscle</tissue>
    </source>
</reference>
<dbReference type="EMBL" id="VSWD01000005">
    <property type="protein sequence ID" value="KAK3102502.1"/>
    <property type="molecule type" value="Genomic_DNA"/>
</dbReference>
<dbReference type="InterPro" id="IPR018000">
    <property type="entry name" value="Neurotransmitter_ion_chnl_CS"/>
</dbReference>
<keyword evidence="2 5" id="KW-0812">Transmembrane</keyword>
<dbReference type="Gene3D" id="1.20.58.390">
    <property type="entry name" value="Neurotransmitter-gated ion-channel transmembrane domain"/>
    <property type="match status" value="1"/>
</dbReference>
<feature type="transmembrane region" description="Helical" evidence="5">
    <location>
        <begin position="265"/>
        <end position="292"/>
    </location>
</feature>
<evidence type="ECO:0000256" key="5">
    <source>
        <dbReference type="RuleBase" id="RU000687"/>
    </source>
</evidence>
<dbReference type="PANTHER" id="PTHR18945">
    <property type="entry name" value="NEUROTRANSMITTER GATED ION CHANNEL"/>
    <property type="match status" value="1"/>
</dbReference>
<evidence type="ECO:0000256" key="3">
    <source>
        <dbReference type="ARBA" id="ARBA00022989"/>
    </source>
</evidence>
<dbReference type="GO" id="GO:0004888">
    <property type="term" value="F:transmembrane signaling receptor activity"/>
    <property type="evidence" value="ECO:0007669"/>
    <property type="project" value="InterPro"/>
</dbReference>
<dbReference type="InterPro" id="IPR006202">
    <property type="entry name" value="Neur_chan_lig-bd"/>
</dbReference>
<dbReference type="SUPFAM" id="SSF63712">
    <property type="entry name" value="Nicotinic receptor ligand binding domain-like"/>
    <property type="match status" value="1"/>
</dbReference>
<dbReference type="GO" id="GO:0005230">
    <property type="term" value="F:extracellular ligand-gated monoatomic ion channel activity"/>
    <property type="evidence" value="ECO:0007669"/>
    <property type="project" value="InterPro"/>
</dbReference>
<dbReference type="GO" id="GO:0016020">
    <property type="term" value="C:membrane"/>
    <property type="evidence" value="ECO:0007669"/>
    <property type="project" value="UniProtKB-SubCell"/>
</dbReference>
<feature type="transmembrane region" description="Helical" evidence="5">
    <location>
        <begin position="206"/>
        <end position="229"/>
    </location>
</feature>
<feature type="transmembrane region" description="Helical" evidence="5">
    <location>
        <begin position="351"/>
        <end position="372"/>
    </location>
</feature>
<evidence type="ECO:0000259" key="6">
    <source>
        <dbReference type="Pfam" id="PF02931"/>
    </source>
</evidence>
<evidence type="ECO:0000256" key="2">
    <source>
        <dbReference type="ARBA" id="ARBA00022692"/>
    </source>
</evidence>
<dbReference type="PROSITE" id="PS00236">
    <property type="entry name" value="NEUROTR_ION_CHANNEL"/>
    <property type="match status" value="1"/>
</dbReference>
<dbReference type="InterPro" id="IPR006029">
    <property type="entry name" value="Neurotrans-gated_channel_TM"/>
</dbReference>
<name>A0AA88YC19_PINIB</name>
<comment type="similarity">
    <text evidence="5">Belongs to the ligand-gated ion channel (TC 1.A.9) family.</text>
</comment>
<dbReference type="PRINTS" id="PR00252">
    <property type="entry name" value="NRIONCHANNEL"/>
</dbReference>
<sequence>MYNDLLANYTSDIRPVDDDNEILNVKTTLYLNSILELDEPRGQLTTALSIHLIWNDIQLSWNPADYEYRGKIEISKRHIWTPELMMISPSKSTEKIGKDNDKVLIHSYGGSHQFLSMTIIDIFYTICDIDVTYFPFDSQTCSIRFSQYDYGDRIRYVISEDAMNTDYFSENGVWRVEKTEVYTETRNEIYYELVGKIHMKRRSTYYCLNLLGPILILMLLNCLVFLLPAESGERVGFAVTILLAIAVYMTIIADKLPNTSKPVSVLTFILATYMAQSAMICVCTIFGIRLVFRDESKPVSKIWSMFFLIMKCGRFRIANEDDEHEDVKIHTKEQCHQEITWKTVAEMYDTVVLSINLFFCFFIAIVYFIIVLSNM</sequence>
<dbReference type="CDD" id="cd18989">
    <property type="entry name" value="LGIC_ECD_cation"/>
    <property type="match status" value="1"/>
</dbReference>
<feature type="transmembrane region" description="Helical" evidence="5">
    <location>
        <begin position="235"/>
        <end position="253"/>
    </location>
</feature>
<dbReference type="SUPFAM" id="SSF90112">
    <property type="entry name" value="Neurotransmitter-gated ion-channel transmembrane pore"/>
    <property type="match status" value="1"/>
</dbReference>
<dbReference type="InterPro" id="IPR038050">
    <property type="entry name" value="Neuro_actylchol_rec"/>
</dbReference>
<proteinExistence type="inferred from homology"/>
<comment type="subcellular location">
    <subcellularLocation>
        <location evidence="1">Membrane</location>
        <topology evidence="1">Multi-pass membrane protein</topology>
    </subcellularLocation>
</comment>
<accession>A0AA88YC19</accession>
<evidence type="ECO:0000256" key="1">
    <source>
        <dbReference type="ARBA" id="ARBA00004141"/>
    </source>
</evidence>
<organism evidence="8 9">
    <name type="scientific">Pinctada imbricata</name>
    <name type="common">Atlantic pearl-oyster</name>
    <name type="synonym">Pinctada martensii</name>
    <dbReference type="NCBI Taxonomy" id="66713"/>
    <lineage>
        <taxon>Eukaryota</taxon>
        <taxon>Metazoa</taxon>
        <taxon>Spiralia</taxon>
        <taxon>Lophotrochozoa</taxon>
        <taxon>Mollusca</taxon>
        <taxon>Bivalvia</taxon>
        <taxon>Autobranchia</taxon>
        <taxon>Pteriomorphia</taxon>
        <taxon>Pterioida</taxon>
        <taxon>Pterioidea</taxon>
        <taxon>Pteriidae</taxon>
        <taxon>Pinctada</taxon>
    </lineage>
</organism>
<keyword evidence="3 5" id="KW-1133">Transmembrane helix</keyword>
<evidence type="ECO:0000313" key="8">
    <source>
        <dbReference type="EMBL" id="KAK3102502.1"/>
    </source>
</evidence>
<protein>
    <submittedName>
        <fullName evidence="8">Uncharacterized protein</fullName>
    </submittedName>
</protein>
<evidence type="ECO:0000259" key="7">
    <source>
        <dbReference type="Pfam" id="PF02932"/>
    </source>
</evidence>
<comment type="caution">
    <text evidence="8">The sequence shown here is derived from an EMBL/GenBank/DDBJ whole genome shotgun (WGS) entry which is preliminary data.</text>
</comment>
<keyword evidence="4 5" id="KW-0472">Membrane</keyword>
<evidence type="ECO:0000256" key="4">
    <source>
        <dbReference type="ARBA" id="ARBA00023136"/>
    </source>
</evidence>
<dbReference type="Pfam" id="PF02932">
    <property type="entry name" value="Neur_chan_memb"/>
    <property type="match status" value="1"/>
</dbReference>
<evidence type="ECO:0000313" key="9">
    <source>
        <dbReference type="Proteomes" id="UP001186944"/>
    </source>
</evidence>
<dbReference type="InterPro" id="IPR006201">
    <property type="entry name" value="Neur_channel"/>
</dbReference>
<feature type="domain" description="Neurotransmitter-gated ion-channel transmembrane" evidence="7">
    <location>
        <begin position="213"/>
        <end position="324"/>
    </location>
</feature>
<dbReference type="Proteomes" id="UP001186944">
    <property type="component" value="Unassembled WGS sequence"/>
</dbReference>
<gene>
    <name evidence="8" type="ORF">FSP39_011854</name>
</gene>
<dbReference type="InterPro" id="IPR036719">
    <property type="entry name" value="Neuro-gated_channel_TM_sf"/>
</dbReference>
<dbReference type="CDD" id="cd19051">
    <property type="entry name" value="LGIC_TM_cation"/>
    <property type="match status" value="1"/>
</dbReference>
<keyword evidence="5" id="KW-0406">Ion transport</keyword>
<dbReference type="Gene3D" id="2.70.170.10">
    <property type="entry name" value="Neurotransmitter-gated ion-channel ligand-binding domain"/>
    <property type="match status" value="1"/>
</dbReference>
<dbReference type="Pfam" id="PF02931">
    <property type="entry name" value="Neur_chan_LBD"/>
    <property type="match status" value="1"/>
</dbReference>
<dbReference type="InterPro" id="IPR036734">
    <property type="entry name" value="Neur_chan_lig-bd_sf"/>
</dbReference>
<keyword evidence="5" id="KW-0813">Transport</keyword>